<evidence type="ECO:0000256" key="5">
    <source>
        <dbReference type="RuleBase" id="RU004398"/>
    </source>
</evidence>
<dbReference type="GO" id="GO:0002949">
    <property type="term" value="P:tRNA threonylcarbamoyladenosine modification"/>
    <property type="evidence" value="ECO:0007669"/>
    <property type="project" value="TreeGrafter"/>
</dbReference>
<gene>
    <name evidence="6" type="ORF">WH47_02596</name>
</gene>
<dbReference type="GO" id="GO:0005634">
    <property type="term" value="C:nucleus"/>
    <property type="evidence" value="ECO:0007669"/>
    <property type="project" value="UniProtKB-SubCell"/>
</dbReference>
<dbReference type="PANTHER" id="PTHR15840">
    <property type="entry name" value="CGI-121 FAMILY MEMBER"/>
    <property type="match status" value="1"/>
</dbReference>
<dbReference type="PANTHER" id="PTHR15840:SF10">
    <property type="entry name" value="EKC_KEOPS COMPLEX SUBUNIT TPRKB"/>
    <property type="match status" value="1"/>
</dbReference>
<dbReference type="NCBIfam" id="NF011465">
    <property type="entry name" value="PRK14886.1-1"/>
    <property type="match status" value="1"/>
</dbReference>
<keyword evidence="3" id="KW-0819">tRNA processing</keyword>
<keyword evidence="4 5" id="KW-0539">Nucleus</keyword>
<dbReference type="GO" id="GO:0005829">
    <property type="term" value="C:cytosol"/>
    <property type="evidence" value="ECO:0007669"/>
    <property type="project" value="TreeGrafter"/>
</dbReference>
<dbReference type="InterPro" id="IPR036504">
    <property type="entry name" value="CGI121/TPRKB_sf"/>
</dbReference>
<dbReference type="SUPFAM" id="SSF143870">
    <property type="entry name" value="PF0523-like"/>
    <property type="match status" value="1"/>
</dbReference>
<comment type="similarity">
    <text evidence="2 5">Belongs to the CGI121/TPRKB family.</text>
</comment>
<dbReference type="InterPro" id="IPR013926">
    <property type="entry name" value="CGI121/TPRKB"/>
</dbReference>
<dbReference type="EMBL" id="KQ414716">
    <property type="protein sequence ID" value="KOC62893.1"/>
    <property type="molecule type" value="Genomic_DNA"/>
</dbReference>
<name>A0A0L7QW92_9HYME</name>
<evidence type="ECO:0000256" key="1">
    <source>
        <dbReference type="ARBA" id="ARBA00004123"/>
    </source>
</evidence>
<dbReference type="Gene3D" id="3.30.2380.10">
    <property type="entry name" value="CGI121/TPRKB"/>
    <property type="match status" value="1"/>
</dbReference>
<keyword evidence="7" id="KW-1185">Reference proteome</keyword>
<evidence type="ECO:0000256" key="4">
    <source>
        <dbReference type="ARBA" id="ARBA00023242"/>
    </source>
</evidence>
<evidence type="ECO:0000256" key="2">
    <source>
        <dbReference type="ARBA" id="ARBA00005546"/>
    </source>
</evidence>
<organism evidence="6 7">
    <name type="scientific">Habropoda laboriosa</name>
    <dbReference type="NCBI Taxonomy" id="597456"/>
    <lineage>
        <taxon>Eukaryota</taxon>
        <taxon>Metazoa</taxon>
        <taxon>Ecdysozoa</taxon>
        <taxon>Arthropoda</taxon>
        <taxon>Hexapoda</taxon>
        <taxon>Insecta</taxon>
        <taxon>Pterygota</taxon>
        <taxon>Neoptera</taxon>
        <taxon>Endopterygota</taxon>
        <taxon>Hymenoptera</taxon>
        <taxon>Apocrita</taxon>
        <taxon>Aculeata</taxon>
        <taxon>Apoidea</taxon>
        <taxon>Anthophila</taxon>
        <taxon>Apidae</taxon>
        <taxon>Habropoda</taxon>
    </lineage>
</organism>
<proteinExistence type="inferred from homology"/>
<dbReference type="Proteomes" id="UP000053825">
    <property type="component" value="Unassembled WGS sequence"/>
</dbReference>
<evidence type="ECO:0000313" key="7">
    <source>
        <dbReference type="Proteomes" id="UP000053825"/>
    </source>
</evidence>
<evidence type="ECO:0000313" key="6">
    <source>
        <dbReference type="EMBL" id="KOC62893.1"/>
    </source>
</evidence>
<accession>A0A0L7QW92</accession>
<dbReference type="OrthoDB" id="329139at2759"/>
<dbReference type="Pfam" id="PF08617">
    <property type="entry name" value="CGI-121"/>
    <property type="match status" value="1"/>
</dbReference>
<dbReference type="STRING" id="597456.A0A0L7QW92"/>
<comment type="subcellular location">
    <subcellularLocation>
        <location evidence="1">Nucleus</location>
    </subcellularLocation>
</comment>
<protein>
    <submittedName>
        <fullName evidence="6">TP53RK-binding protein</fullName>
    </submittedName>
</protein>
<sequence>MDDYIVSLDAETEMFCALYLFKDVQNSSEIRKKVMNGELCCSVIKAGLVVDPLQLIVAANKAVISAKMNQLTTKNLYTEVLFNLSMSKNILRALTEFGIGNNDKNILIVLVSRKDDEKSTSEVLIDSIKGERISVSRLSEFTDFELIKKIYKIEKDELNISTLTNSVVSRIGCKDFILLK</sequence>
<dbReference type="GO" id="GO:0000408">
    <property type="term" value="C:EKC/KEOPS complex"/>
    <property type="evidence" value="ECO:0007669"/>
    <property type="project" value="TreeGrafter"/>
</dbReference>
<dbReference type="AlphaFoldDB" id="A0A0L7QW92"/>
<reference evidence="6 7" key="1">
    <citation type="submission" date="2015-07" db="EMBL/GenBank/DDBJ databases">
        <title>The genome of Habropoda laboriosa.</title>
        <authorList>
            <person name="Pan H."/>
            <person name="Kapheim K."/>
        </authorList>
    </citation>
    <scope>NUCLEOTIDE SEQUENCE [LARGE SCALE GENOMIC DNA]</scope>
    <source>
        <strain evidence="6">0110345459</strain>
    </source>
</reference>
<evidence type="ECO:0000256" key="3">
    <source>
        <dbReference type="ARBA" id="ARBA00022694"/>
    </source>
</evidence>